<dbReference type="SUPFAM" id="SSF81799">
    <property type="entry name" value="Putative methyltransferase TM0872, insert domain"/>
    <property type="match status" value="1"/>
</dbReference>
<dbReference type="NCBIfam" id="TIGR00006">
    <property type="entry name" value="16S rRNA (cytosine(1402)-N(4))-methyltransferase RsmH"/>
    <property type="match status" value="1"/>
</dbReference>
<evidence type="ECO:0000256" key="3">
    <source>
        <dbReference type="ARBA" id="ARBA00022552"/>
    </source>
</evidence>
<dbReference type="Gene3D" id="3.40.50.150">
    <property type="entry name" value="Vaccinia Virus protein VP39"/>
    <property type="match status" value="1"/>
</dbReference>
<protein>
    <recommendedName>
        <fullName evidence="7">Ribosomal RNA small subunit methyltransferase H</fullName>
        <ecNumber evidence="7">2.1.1.199</ecNumber>
    </recommendedName>
    <alternativeName>
        <fullName evidence="7">16S rRNA m(4)C1402 methyltransferase</fullName>
    </alternativeName>
    <alternativeName>
        <fullName evidence="7">rRNA (cytosine-N(4)-)-methyltransferase RsmH</fullName>
    </alternativeName>
</protein>
<dbReference type="Pfam" id="PF01795">
    <property type="entry name" value="Methyltransf_5"/>
    <property type="match status" value="1"/>
</dbReference>
<dbReference type="GO" id="GO:0071424">
    <property type="term" value="F:rRNA (cytosine-N4-)-methyltransferase activity"/>
    <property type="evidence" value="ECO:0007669"/>
    <property type="project" value="UniProtKB-UniRule"/>
</dbReference>
<reference evidence="9" key="1">
    <citation type="submission" date="2016-05" db="EMBL/GenBank/DDBJ databases">
        <authorList>
            <person name="Holder M.E."/>
            <person name="Ajami N.J."/>
            <person name="Petrosino J.F."/>
        </authorList>
    </citation>
    <scope>NUCLEOTIDE SEQUENCE [LARGE SCALE GENOMIC DNA]</scope>
    <source>
        <strain evidence="9">ATCC 700696</strain>
    </source>
</reference>
<feature type="binding site" evidence="7">
    <location>
        <position position="53"/>
    </location>
    <ligand>
        <name>S-adenosyl-L-methionine</name>
        <dbReference type="ChEBI" id="CHEBI:59789"/>
    </ligand>
</feature>
<evidence type="ECO:0000256" key="7">
    <source>
        <dbReference type="HAMAP-Rule" id="MF_01007"/>
    </source>
</evidence>
<keyword evidence="6 7" id="KW-0949">S-adenosyl-L-methionine</keyword>
<comment type="catalytic activity">
    <reaction evidence="7">
        <text>cytidine(1402) in 16S rRNA + S-adenosyl-L-methionine = N(4)-methylcytidine(1402) in 16S rRNA + S-adenosyl-L-homocysteine + H(+)</text>
        <dbReference type="Rhea" id="RHEA:42928"/>
        <dbReference type="Rhea" id="RHEA-COMP:10286"/>
        <dbReference type="Rhea" id="RHEA-COMP:10287"/>
        <dbReference type="ChEBI" id="CHEBI:15378"/>
        <dbReference type="ChEBI" id="CHEBI:57856"/>
        <dbReference type="ChEBI" id="CHEBI:59789"/>
        <dbReference type="ChEBI" id="CHEBI:74506"/>
        <dbReference type="ChEBI" id="CHEBI:82748"/>
        <dbReference type="EC" id="2.1.1.199"/>
    </reaction>
</comment>
<dbReference type="HAMAP" id="MF_01007">
    <property type="entry name" value="16SrRNA_methyltr_H"/>
    <property type="match status" value="1"/>
</dbReference>
<keyword evidence="2 7" id="KW-0963">Cytoplasm</keyword>
<dbReference type="PANTHER" id="PTHR11265:SF0">
    <property type="entry name" value="12S RRNA N4-METHYLCYTIDINE METHYLTRANSFERASE"/>
    <property type="match status" value="1"/>
</dbReference>
<gene>
    <name evidence="7" type="primary">rsmH</name>
    <name evidence="8" type="ORF">AXF17_04985</name>
</gene>
<comment type="subcellular location">
    <subcellularLocation>
        <location evidence="7">Cytoplasm</location>
    </subcellularLocation>
</comment>
<feature type="binding site" evidence="7">
    <location>
        <position position="99"/>
    </location>
    <ligand>
        <name>S-adenosyl-L-methionine</name>
        <dbReference type="ChEBI" id="CHEBI:59789"/>
    </ligand>
</feature>
<feature type="binding site" evidence="7">
    <location>
        <position position="106"/>
    </location>
    <ligand>
        <name>S-adenosyl-L-methionine</name>
        <dbReference type="ChEBI" id="CHEBI:59789"/>
    </ligand>
</feature>
<dbReference type="InterPro" id="IPR029063">
    <property type="entry name" value="SAM-dependent_MTases_sf"/>
</dbReference>
<dbReference type="InterPro" id="IPR002903">
    <property type="entry name" value="RsmH"/>
</dbReference>
<evidence type="ECO:0000256" key="5">
    <source>
        <dbReference type="ARBA" id="ARBA00022679"/>
    </source>
</evidence>
<evidence type="ECO:0000256" key="6">
    <source>
        <dbReference type="ARBA" id="ARBA00022691"/>
    </source>
</evidence>
<name>A0A223ASD8_9FIRM</name>
<dbReference type="PANTHER" id="PTHR11265">
    <property type="entry name" value="S-ADENOSYL-METHYLTRANSFERASE MRAW"/>
    <property type="match status" value="1"/>
</dbReference>
<dbReference type="EC" id="2.1.1.199" evidence="7"/>
<dbReference type="RefSeq" id="WP_094234094.1">
    <property type="nucleotide sequence ID" value="NZ_CP016199.1"/>
</dbReference>
<dbReference type="PIRSF" id="PIRSF004486">
    <property type="entry name" value="MraW"/>
    <property type="match status" value="1"/>
</dbReference>
<evidence type="ECO:0000313" key="9">
    <source>
        <dbReference type="Proteomes" id="UP000214689"/>
    </source>
</evidence>
<dbReference type="OrthoDB" id="9806637at2"/>
<dbReference type="GO" id="GO:0005737">
    <property type="term" value="C:cytoplasm"/>
    <property type="evidence" value="ECO:0007669"/>
    <property type="project" value="UniProtKB-SubCell"/>
</dbReference>
<feature type="binding site" evidence="7">
    <location>
        <begin position="33"/>
        <end position="35"/>
    </location>
    <ligand>
        <name>S-adenosyl-L-methionine</name>
        <dbReference type="ChEBI" id="CHEBI:59789"/>
    </ligand>
</feature>
<dbReference type="GO" id="GO:0070475">
    <property type="term" value="P:rRNA base methylation"/>
    <property type="evidence" value="ECO:0007669"/>
    <property type="project" value="UniProtKB-UniRule"/>
</dbReference>
<sequence>MTFEHVPVLFNEVIDSLNIKANGTYMDGTVGGAGHSSGICKRLSKDGHLVAVDRDNVALETARTRLEKFECRKTFIHANYSDIDKIKTEVGAVDGILLDLGVSSYQLDTAARGFSYMHDAPMDMRMNEDDIFTAATVVNEYPESELFRIIKEYGEERWASRIAKFIVKARAEEKIETTGQLVEIIKAAIPVSARRTGPHPAKRTFQAIRIEVNGELEHLKLAMEKLPELLAPGGRMSVITFHSLEDRIVKDAFNNRANPCTCPPGLPVCVCGKVADVRKVIRKPIIASNQELEDNPRARSAKLRVVEKI</sequence>
<organism evidence="8 9">
    <name type="scientific">Mogibacterium pumilum</name>
    <dbReference type="NCBI Taxonomy" id="86332"/>
    <lineage>
        <taxon>Bacteria</taxon>
        <taxon>Bacillati</taxon>
        <taxon>Bacillota</taxon>
        <taxon>Clostridia</taxon>
        <taxon>Peptostreptococcales</taxon>
        <taxon>Anaerovoracaceae</taxon>
        <taxon>Mogibacterium</taxon>
    </lineage>
</organism>
<keyword evidence="9" id="KW-1185">Reference proteome</keyword>
<comment type="similarity">
    <text evidence="1 7">Belongs to the methyltransferase superfamily. RsmH family.</text>
</comment>
<accession>A0A223ASD8</accession>
<evidence type="ECO:0000313" key="8">
    <source>
        <dbReference type="EMBL" id="ASS37864.1"/>
    </source>
</evidence>
<keyword evidence="3 7" id="KW-0698">rRNA processing</keyword>
<dbReference type="InterPro" id="IPR023397">
    <property type="entry name" value="SAM-dep_MeTrfase_MraW_recog"/>
</dbReference>
<dbReference type="FunFam" id="1.10.150.170:FF:000001">
    <property type="entry name" value="Ribosomal RNA small subunit methyltransferase H"/>
    <property type="match status" value="1"/>
</dbReference>
<keyword evidence="4 7" id="KW-0489">Methyltransferase</keyword>
<dbReference type="Gene3D" id="1.10.150.170">
    <property type="entry name" value="Putative methyltransferase TM0872, insert domain"/>
    <property type="match status" value="1"/>
</dbReference>
<dbReference type="EMBL" id="CP016199">
    <property type="protein sequence ID" value="ASS37864.1"/>
    <property type="molecule type" value="Genomic_DNA"/>
</dbReference>
<dbReference type="Proteomes" id="UP000214689">
    <property type="component" value="Chromosome"/>
</dbReference>
<comment type="function">
    <text evidence="7">Specifically methylates the N4 position of cytidine in position 1402 (C1402) of 16S rRNA.</text>
</comment>
<evidence type="ECO:0000256" key="4">
    <source>
        <dbReference type="ARBA" id="ARBA00022603"/>
    </source>
</evidence>
<proteinExistence type="inferred from homology"/>
<evidence type="ECO:0000256" key="2">
    <source>
        <dbReference type="ARBA" id="ARBA00022490"/>
    </source>
</evidence>
<evidence type="ECO:0000256" key="1">
    <source>
        <dbReference type="ARBA" id="ARBA00010396"/>
    </source>
</evidence>
<feature type="binding site" evidence="7">
    <location>
        <position position="80"/>
    </location>
    <ligand>
        <name>S-adenosyl-L-methionine</name>
        <dbReference type="ChEBI" id="CHEBI:59789"/>
    </ligand>
</feature>
<dbReference type="AlphaFoldDB" id="A0A223ASD8"/>
<dbReference type="SUPFAM" id="SSF53335">
    <property type="entry name" value="S-adenosyl-L-methionine-dependent methyltransferases"/>
    <property type="match status" value="1"/>
</dbReference>
<keyword evidence="5 7" id="KW-0808">Transferase</keyword>